<feature type="transmembrane region" description="Helical" evidence="1">
    <location>
        <begin position="216"/>
        <end position="237"/>
    </location>
</feature>
<dbReference type="EMBL" id="BOMI01000203">
    <property type="protein sequence ID" value="GID80757.1"/>
    <property type="molecule type" value="Genomic_DNA"/>
</dbReference>
<comment type="caution">
    <text evidence="3">The sequence shown here is derived from an EMBL/GenBank/DDBJ whole genome shotgun (WGS) entry which is preliminary data.</text>
</comment>
<keyword evidence="1" id="KW-0472">Membrane</keyword>
<dbReference type="PANTHER" id="PTHR23028">
    <property type="entry name" value="ACETYLTRANSFERASE"/>
    <property type="match status" value="1"/>
</dbReference>
<feature type="transmembrane region" description="Helical" evidence="1">
    <location>
        <begin position="249"/>
        <end position="270"/>
    </location>
</feature>
<keyword evidence="3" id="KW-0808">Transferase</keyword>
<dbReference type="PANTHER" id="PTHR23028:SF53">
    <property type="entry name" value="ACYL_TRANSF_3 DOMAIN-CONTAINING PROTEIN"/>
    <property type="match status" value="1"/>
</dbReference>
<feature type="transmembrane region" description="Helical" evidence="1">
    <location>
        <begin position="93"/>
        <end position="116"/>
    </location>
</feature>
<evidence type="ECO:0000256" key="1">
    <source>
        <dbReference type="SAM" id="Phobius"/>
    </source>
</evidence>
<reference evidence="3 4" key="1">
    <citation type="submission" date="2021-01" db="EMBL/GenBank/DDBJ databases">
        <title>Whole genome shotgun sequence of Actinoplanes deccanensis NBRC 13994.</title>
        <authorList>
            <person name="Komaki H."/>
            <person name="Tamura T."/>
        </authorList>
    </citation>
    <scope>NUCLEOTIDE SEQUENCE [LARGE SCALE GENOMIC DNA]</scope>
    <source>
        <strain evidence="3 4">NBRC 13994</strain>
    </source>
</reference>
<evidence type="ECO:0000313" key="3">
    <source>
        <dbReference type="EMBL" id="GID80757.1"/>
    </source>
</evidence>
<protein>
    <submittedName>
        <fullName evidence="3">Acyltransferase</fullName>
    </submittedName>
</protein>
<dbReference type="GO" id="GO:0016746">
    <property type="term" value="F:acyltransferase activity"/>
    <property type="evidence" value="ECO:0007669"/>
    <property type="project" value="UniProtKB-KW"/>
</dbReference>
<gene>
    <name evidence="3" type="ORF">Ade02nite_93980</name>
</gene>
<dbReference type="Pfam" id="PF01757">
    <property type="entry name" value="Acyl_transf_3"/>
    <property type="match status" value="1"/>
</dbReference>
<feature type="transmembrane region" description="Helical" evidence="1">
    <location>
        <begin position="21"/>
        <end position="37"/>
    </location>
</feature>
<dbReference type="RefSeq" id="WP_203777968.1">
    <property type="nucleotide sequence ID" value="NZ_BAAABO010000022.1"/>
</dbReference>
<feature type="transmembrane region" description="Helical" evidence="1">
    <location>
        <begin position="179"/>
        <end position="196"/>
    </location>
</feature>
<proteinExistence type="predicted"/>
<name>A0ABQ3YL80_9ACTN</name>
<feature type="domain" description="Acyltransferase 3" evidence="2">
    <location>
        <begin position="17"/>
        <end position="331"/>
    </location>
</feature>
<organism evidence="3 4">
    <name type="scientific">Paractinoplanes deccanensis</name>
    <dbReference type="NCBI Taxonomy" id="113561"/>
    <lineage>
        <taxon>Bacteria</taxon>
        <taxon>Bacillati</taxon>
        <taxon>Actinomycetota</taxon>
        <taxon>Actinomycetes</taxon>
        <taxon>Micromonosporales</taxon>
        <taxon>Micromonosporaceae</taxon>
        <taxon>Paractinoplanes</taxon>
    </lineage>
</organism>
<sequence>MVTTLAPAPRRQRTRLAALDGLRLICALAVAGYHYGVSWRIDGVRPPTTFLPNAAHLLVYGFLGVEAFFMISGFVIGMSGWDRRPRDFLVARFLRLYPAFWVCVFVTVTVVVLLPVTTGVPYGSSLSLSDVLLNLTMAPQPLGATLVDSVYWTLWCELRFYLVFAVLIAIGLTRRRVEVFCSVWLVAAVAGPSWVMPDYAPYFVGGLALYLLHRFGPHWVTWCLIGASWALGMARVAGRVAALSPGFEVPVLPARIILSLAYGVLIAIALGATRRVTWGWLSTAGALTYPFYLLHQRIGYALLRRGYEHTGLPVWSLIAGTIAAMLGLAWMVHRCAERPVAAWLGRRLAGAGLSRRPAKAG</sequence>
<keyword evidence="1" id="KW-0812">Transmembrane</keyword>
<feature type="transmembrane region" description="Helical" evidence="1">
    <location>
        <begin position="314"/>
        <end position="332"/>
    </location>
</feature>
<keyword evidence="1" id="KW-1133">Transmembrane helix</keyword>
<feature type="transmembrane region" description="Helical" evidence="1">
    <location>
        <begin position="57"/>
        <end position="81"/>
    </location>
</feature>
<keyword evidence="4" id="KW-1185">Reference proteome</keyword>
<dbReference type="Proteomes" id="UP000609879">
    <property type="component" value="Unassembled WGS sequence"/>
</dbReference>
<dbReference type="InterPro" id="IPR002656">
    <property type="entry name" value="Acyl_transf_3_dom"/>
</dbReference>
<accession>A0ABQ3YL80</accession>
<keyword evidence="3" id="KW-0012">Acyltransferase</keyword>
<evidence type="ECO:0000259" key="2">
    <source>
        <dbReference type="Pfam" id="PF01757"/>
    </source>
</evidence>
<evidence type="ECO:0000313" key="4">
    <source>
        <dbReference type="Proteomes" id="UP000609879"/>
    </source>
</evidence>
<feature type="transmembrane region" description="Helical" evidence="1">
    <location>
        <begin position="150"/>
        <end position="172"/>
    </location>
</feature>
<dbReference type="InterPro" id="IPR050879">
    <property type="entry name" value="Acyltransferase_3"/>
</dbReference>